<dbReference type="Pfam" id="PF17921">
    <property type="entry name" value="Integrase_H2C2"/>
    <property type="match status" value="1"/>
</dbReference>
<reference evidence="3" key="2">
    <citation type="submission" date="2025-08" db="UniProtKB">
        <authorList>
            <consortium name="Ensembl"/>
        </authorList>
    </citation>
    <scope>IDENTIFICATION</scope>
</reference>
<dbReference type="FunFam" id="3.30.420.10:FF:000063">
    <property type="entry name" value="Retrovirus-related Pol polyprotein from transposon 297-like Protein"/>
    <property type="match status" value="1"/>
</dbReference>
<dbReference type="PANTHER" id="PTHR37984:SF15">
    <property type="entry name" value="INTEGRASE CATALYTIC DOMAIN-CONTAINING PROTEIN"/>
    <property type="match status" value="1"/>
</dbReference>
<dbReference type="FunFam" id="1.10.340.70:FF:000003">
    <property type="entry name" value="Protein CBG25708"/>
    <property type="match status" value="1"/>
</dbReference>
<dbReference type="Ensembl" id="ENSECRT00000027515.1">
    <property type="protein sequence ID" value="ENSECRP00000026946.1"/>
    <property type="gene ID" value="ENSECRG00000018225.1"/>
</dbReference>
<reference evidence="3" key="1">
    <citation type="submission" date="2021-06" db="EMBL/GenBank/DDBJ databases">
        <authorList>
            <consortium name="Wellcome Sanger Institute Data Sharing"/>
        </authorList>
    </citation>
    <scope>NUCLEOTIDE SEQUENCE [LARGE SCALE GENOMIC DNA]</scope>
</reference>
<dbReference type="Gene3D" id="3.30.420.10">
    <property type="entry name" value="Ribonuclease H-like superfamily/Ribonuclease H"/>
    <property type="match status" value="1"/>
</dbReference>
<dbReference type="GeneTree" id="ENSGT00940000166555"/>
<dbReference type="PANTHER" id="PTHR37984">
    <property type="entry name" value="PROTEIN CBG26694"/>
    <property type="match status" value="1"/>
</dbReference>
<proteinExistence type="predicted"/>
<dbReference type="AlphaFoldDB" id="A0A8C4XFF7"/>
<dbReference type="GO" id="GO:0015074">
    <property type="term" value="P:DNA integration"/>
    <property type="evidence" value="ECO:0007669"/>
    <property type="project" value="InterPro"/>
</dbReference>
<dbReference type="InterPro" id="IPR001584">
    <property type="entry name" value="Integrase_cat-core"/>
</dbReference>
<dbReference type="InterPro" id="IPR041588">
    <property type="entry name" value="Integrase_H2C2"/>
</dbReference>
<evidence type="ECO:0000259" key="2">
    <source>
        <dbReference type="PROSITE" id="PS50994"/>
    </source>
</evidence>
<name>A0A8C4XFF7_ERPCA</name>
<keyword evidence="4" id="KW-1185">Reference proteome</keyword>
<feature type="domain" description="Integrase catalytic" evidence="2">
    <location>
        <begin position="184"/>
        <end position="348"/>
    </location>
</feature>
<dbReference type="InterPro" id="IPR050951">
    <property type="entry name" value="Retrovirus_Pol_polyprotein"/>
</dbReference>
<evidence type="ECO:0000256" key="1">
    <source>
        <dbReference type="ARBA" id="ARBA00039658"/>
    </source>
</evidence>
<dbReference type="InterPro" id="IPR012337">
    <property type="entry name" value="RNaseH-like_sf"/>
</dbReference>
<dbReference type="Gene3D" id="1.10.340.70">
    <property type="match status" value="1"/>
</dbReference>
<dbReference type="InterPro" id="IPR036397">
    <property type="entry name" value="RNaseH_sf"/>
</dbReference>
<dbReference type="Proteomes" id="UP000694620">
    <property type="component" value="Chromosome 8"/>
</dbReference>
<sequence length="505" mass="57075">MRIARWSARLMSFNYSIEYKPGHENITADCLSRLPLSETVSEQDPDLELVALVSVDFAAVTAEQFQSASASCPILQKVKTYISKGWPCTSKGLESDVIPYFRIQTELAVKNELIIRGTHRVIVPLELQSKMIQLAHSTHQGIVRTKQRLRELYWWPGMDSQVEDAIKLCTTCIQHDKTAKTNTAPLQPVPIPNSAWNKLAIDIVGPFQTAPYGYRYAITLIDYFSKWPEVAFASAVTSQTIIHFLCTIFSREGNPLEIVTDNGSQFTSSDFEAFLSDRDIIHTRSSVYYPQANGEIERFNRVLKDCLQTANIEGKPWKSFVTEFLQIYRATVHAVTQKSPAELLHGHPMITKLNIRDLLPTSTLKQHTTVAQHVQRKQEQMKKYTDIRRRAKSPSFTCGSFVRIRKPGIVQNDHFKFSRPYQIIAQKGPATYLLSDGKIWNAVHLAPATGVQSSLTSDTQPEDSYVPTRPIQSAAISTGTPGQSFSNIRRGRVRQAPVWTKDYVR</sequence>
<dbReference type="PROSITE" id="PS50994">
    <property type="entry name" value="INTEGRASE"/>
    <property type="match status" value="1"/>
</dbReference>
<reference evidence="3" key="3">
    <citation type="submission" date="2025-09" db="UniProtKB">
        <authorList>
            <consortium name="Ensembl"/>
        </authorList>
    </citation>
    <scope>IDENTIFICATION</scope>
</reference>
<protein>
    <recommendedName>
        <fullName evidence="1">Gypsy retrotransposon integrase-like protein 1</fullName>
    </recommendedName>
</protein>
<evidence type="ECO:0000313" key="4">
    <source>
        <dbReference type="Proteomes" id="UP000694620"/>
    </source>
</evidence>
<dbReference type="GO" id="GO:0003676">
    <property type="term" value="F:nucleic acid binding"/>
    <property type="evidence" value="ECO:0007669"/>
    <property type="project" value="InterPro"/>
</dbReference>
<organism evidence="3 4">
    <name type="scientific">Erpetoichthys calabaricus</name>
    <name type="common">Rope fish</name>
    <name type="synonym">Calamoichthys calabaricus</name>
    <dbReference type="NCBI Taxonomy" id="27687"/>
    <lineage>
        <taxon>Eukaryota</taxon>
        <taxon>Metazoa</taxon>
        <taxon>Chordata</taxon>
        <taxon>Craniata</taxon>
        <taxon>Vertebrata</taxon>
        <taxon>Euteleostomi</taxon>
        <taxon>Actinopterygii</taxon>
        <taxon>Polypteriformes</taxon>
        <taxon>Polypteridae</taxon>
        <taxon>Erpetoichthys</taxon>
    </lineage>
</organism>
<dbReference type="SUPFAM" id="SSF53098">
    <property type="entry name" value="Ribonuclease H-like"/>
    <property type="match status" value="1"/>
</dbReference>
<evidence type="ECO:0000313" key="3">
    <source>
        <dbReference type="Ensembl" id="ENSECRP00000026946.1"/>
    </source>
</evidence>
<dbReference type="Pfam" id="PF00665">
    <property type="entry name" value="rve"/>
    <property type="match status" value="1"/>
</dbReference>
<accession>A0A8C4XFF7</accession>